<reference evidence="6 7" key="1">
    <citation type="submission" date="2017-10" db="EMBL/GenBank/DDBJ databases">
        <title>Genomics of the genus Arcobacter.</title>
        <authorList>
            <person name="Perez-Cataluna A."/>
            <person name="Figueras M.J."/>
        </authorList>
    </citation>
    <scope>NUCLEOTIDE SEQUENCE [LARGE SCALE GENOMIC DNA]</scope>
    <source>
        <strain evidence="6 7">CECT 9230</strain>
    </source>
</reference>
<evidence type="ECO:0000259" key="4">
    <source>
        <dbReference type="Pfam" id="PF03446"/>
    </source>
</evidence>
<dbReference type="GO" id="GO:0051287">
    <property type="term" value="F:NAD binding"/>
    <property type="evidence" value="ECO:0007669"/>
    <property type="project" value="InterPro"/>
</dbReference>
<dbReference type="InterPro" id="IPR036291">
    <property type="entry name" value="NAD(P)-bd_dom_sf"/>
</dbReference>
<dbReference type="InterPro" id="IPR006115">
    <property type="entry name" value="6PGDH_NADP-bd"/>
</dbReference>
<dbReference type="OrthoDB" id="9777604at2"/>
<dbReference type="Proteomes" id="UP000252669">
    <property type="component" value="Unassembled WGS sequence"/>
</dbReference>
<dbReference type="Gene3D" id="3.40.50.720">
    <property type="entry name" value="NAD(P)-binding Rossmann-like Domain"/>
    <property type="match status" value="1"/>
</dbReference>
<evidence type="ECO:0000256" key="3">
    <source>
        <dbReference type="PIRSR" id="PIRSR000103-1"/>
    </source>
</evidence>
<feature type="active site" evidence="3">
    <location>
        <position position="180"/>
    </location>
</feature>
<keyword evidence="7" id="KW-1185">Reference proteome</keyword>
<evidence type="ECO:0000256" key="1">
    <source>
        <dbReference type="ARBA" id="ARBA00023002"/>
    </source>
</evidence>
<proteinExistence type="predicted"/>
<dbReference type="PANTHER" id="PTHR43060">
    <property type="entry name" value="3-HYDROXYISOBUTYRATE DEHYDROGENASE-LIKE 1, MITOCHONDRIAL-RELATED"/>
    <property type="match status" value="1"/>
</dbReference>
<dbReference type="SUPFAM" id="SSF51735">
    <property type="entry name" value="NAD(P)-binding Rossmann-fold domains"/>
    <property type="match status" value="1"/>
</dbReference>
<dbReference type="PANTHER" id="PTHR43060:SF15">
    <property type="entry name" value="3-HYDROXYISOBUTYRATE DEHYDROGENASE-LIKE 1, MITOCHONDRIAL-RELATED"/>
    <property type="match status" value="1"/>
</dbReference>
<accession>A0A366MU86</accession>
<dbReference type="PIRSF" id="PIRSF000103">
    <property type="entry name" value="HIBADH"/>
    <property type="match status" value="1"/>
</dbReference>
<protein>
    <submittedName>
        <fullName evidence="6">Oxidoreductase</fullName>
    </submittedName>
</protein>
<gene>
    <name evidence="6" type="ORF">CRU91_04315</name>
</gene>
<feature type="domain" description="3-hydroxyisobutyrate dehydrogenase-like NAD-binding" evidence="5">
    <location>
        <begin position="174"/>
        <end position="290"/>
    </location>
</feature>
<organism evidence="6 7">
    <name type="scientific">Aliarcobacter vitoriensis</name>
    <dbReference type="NCBI Taxonomy" id="2011099"/>
    <lineage>
        <taxon>Bacteria</taxon>
        <taxon>Pseudomonadati</taxon>
        <taxon>Campylobacterota</taxon>
        <taxon>Epsilonproteobacteria</taxon>
        <taxon>Campylobacterales</taxon>
        <taxon>Arcobacteraceae</taxon>
        <taxon>Aliarcobacter</taxon>
    </lineage>
</organism>
<evidence type="ECO:0000256" key="2">
    <source>
        <dbReference type="ARBA" id="ARBA00023027"/>
    </source>
</evidence>
<dbReference type="Pfam" id="PF03446">
    <property type="entry name" value="NAD_binding_2"/>
    <property type="match status" value="1"/>
</dbReference>
<name>A0A366MU86_9BACT</name>
<dbReference type="SUPFAM" id="SSF48179">
    <property type="entry name" value="6-phosphogluconate dehydrogenase C-terminal domain-like"/>
    <property type="match status" value="1"/>
</dbReference>
<dbReference type="Gene3D" id="1.10.1040.10">
    <property type="entry name" value="N-(1-d-carboxylethyl)-l-norvaline Dehydrogenase, domain 2"/>
    <property type="match status" value="1"/>
</dbReference>
<dbReference type="AlphaFoldDB" id="A0A366MU86"/>
<keyword evidence="1" id="KW-0560">Oxidoreductase</keyword>
<sequence length="291" mass="31383">MKQSEILLAGKKIAFIGVGVIGKFMVSNLLKKGFEVSIYARNRQKVEETIKEGAIFCESIKECVRNKDAVITIVGYPKDVEEVYFSSDGIINSASEGTYLIDMTTTTPSLSIKIHEIAKQKGLKALDAPVSGGDIGAKNATLSIMVGGEQKDFESCKEIFESLGTTIVYAGSSGSGQHTKMSNQIAIAGVMAGVSEAIAYGKKVGLDLPTMLKSISNGAAQSFHLTNNAPKMLNKEFEPGFYIKHMVKDLKIAASEVPNLKVLNDVLEMYEALEKNGDGDLGTQALCKYYE</sequence>
<keyword evidence="2" id="KW-0520">NAD</keyword>
<dbReference type="InterPro" id="IPR015815">
    <property type="entry name" value="HIBADH-related"/>
</dbReference>
<dbReference type="Pfam" id="PF14833">
    <property type="entry name" value="NAD_binding_11"/>
    <property type="match status" value="1"/>
</dbReference>
<dbReference type="GO" id="GO:0050661">
    <property type="term" value="F:NADP binding"/>
    <property type="evidence" value="ECO:0007669"/>
    <property type="project" value="InterPro"/>
</dbReference>
<evidence type="ECO:0000259" key="5">
    <source>
        <dbReference type="Pfam" id="PF14833"/>
    </source>
</evidence>
<dbReference type="GO" id="GO:0016491">
    <property type="term" value="F:oxidoreductase activity"/>
    <property type="evidence" value="ECO:0007669"/>
    <property type="project" value="UniProtKB-KW"/>
</dbReference>
<dbReference type="InterPro" id="IPR013328">
    <property type="entry name" value="6PGD_dom2"/>
</dbReference>
<evidence type="ECO:0000313" key="6">
    <source>
        <dbReference type="EMBL" id="RBQ29423.1"/>
    </source>
</evidence>
<evidence type="ECO:0000313" key="7">
    <source>
        <dbReference type="Proteomes" id="UP000252669"/>
    </source>
</evidence>
<dbReference type="InterPro" id="IPR008927">
    <property type="entry name" value="6-PGluconate_DH-like_C_sf"/>
</dbReference>
<feature type="domain" description="6-phosphogluconate dehydrogenase NADP-binding" evidence="4">
    <location>
        <begin position="12"/>
        <end position="171"/>
    </location>
</feature>
<dbReference type="InterPro" id="IPR029154">
    <property type="entry name" value="HIBADH-like_NADP-bd"/>
</dbReference>
<comment type="caution">
    <text evidence="6">The sequence shown here is derived from an EMBL/GenBank/DDBJ whole genome shotgun (WGS) entry which is preliminary data.</text>
</comment>
<dbReference type="EMBL" id="PDKB01000006">
    <property type="protein sequence ID" value="RBQ29423.1"/>
    <property type="molecule type" value="Genomic_DNA"/>
</dbReference>